<evidence type="ECO:0000259" key="1">
    <source>
        <dbReference type="Pfam" id="PF07728"/>
    </source>
</evidence>
<dbReference type="InterPro" id="IPR011704">
    <property type="entry name" value="ATPase_dyneun-rel_AAA"/>
</dbReference>
<gene>
    <name evidence="2" type="ORF">GCM10023183_11700</name>
</gene>
<dbReference type="SUPFAM" id="SSF52540">
    <property type="entry name" value="P-loop containing nucleoside triphosphate hydrolases"/>
    <property type="match status" value="1"/>
</dbReference>
<dbReference type="PANTHER" id="PTHR37291">
    <property type="entry name" value="5-METHYLCYTOSINE-SPECIFIC RESTRICTION ENZYME B"/>
    <property type="match status" value="1"/>
</dbReference>
<dbReference type="PANTHER" id="PTHR37291:SF1">
    <property type="entry name" value="TYPE IV METHYL-DIRECTED RESTRICTION ENZYME ECOKMCRB SUBUNIT"/>
    <property type="match status" value="1"/>
</dbReference>
<dbReference type="EMBL" id="BAABGX010000001">
    <property type="protein sequence ID" value="GAA4300976.1"/>
    <property type="molecule type" value="Genomic_DNA"/>
</dbReference>
<dbReference type="InterPro" id="IPR027417">
    <property type="entry name" value="P-loop_NTPase"/>
</dbReference>
<dbReference type="RefSeq" id="WP_345163491.1">
    <property type="nucleotide sequence ID" value="NZ_BAABGX010000001.1"/>
</dbReference>
<name>A0ABP8FDH1_9BACT</name>
<dbReference type="Pfam" id="PF07728">
    <property type="entry name" value="AAA_5"/>
    <property type="match status" value="1"/>
</dbReference>
<dbReference type="InterPro" id="IPR052934">
    <property type="entry name" value="Methyl-DNA_Rec/Restrict_Enz"/>
</dbReference>
<comment type="caution">
    <text evidence="2">The sequence shown here is derived from an EMBL/GenBank/DDBJ whole genome shotgun (WGS) entry which is preliminary data.</text>
</comment>
<reference evidence="3" key="1">
    <citation type="journal article" date="2019" name="Int. J. Syst. Evol. Microbiol.">
        <title>The Global Catalogue of Microorganisms (GCM) 10K type strain sequencing project: providing services to taxonomists for standard genome sequencing and annotation.</title>
        <authorList>
            <consortium name="The Broad Institute Genomics Platform"/>
            <consortium name="The Broad Institute Genome Sequencing Center for Infectious Disease"/>
            <person name="Wu L."/>
            <person name="Ma J."/>
        </authorList>
    </citation>
    <scope>NUCLEOTIDE SEQUENCE [LARGE SCALE GENOMIC DNA]</scope>
    <source>
        <strain evidence="3">JCM 17917</strain>
    </source>
</reference>
<evidence type="ECO:0000313" key="2">
    <source>
        <dbReference type="EMBL" id="GAA4300976.1"/>
    </source>
</evidence>
<evidence type="ECO:0000313" key="3">
    <source>
        <dbReference type="Proteomes" id="UP001501844"/>
    </source>
</evidence>
<proteinExistence type="predicted"/>
<dbReference type="Proteomes" id="UP001501844">
    <property type="component" value="Unassembled WGS sequence"/>
</dbReference>
<sequence length="815" mass="93596">MSDSIKSLIANYKEYLQETQLSEEIYKWRLIQEFKGRPNLDAPNFTEEIKSIKYSNLMYGLGNGVMVHLAKDRPEPYRECFRTFLDESLPLADRMKFFTNETLKLYRELIPNEKISHHHDERTMATLLAYYNPDKYALYKDSVYQKYCKLLGIKPKASGEKYIHYLELVNTFIEEYIEPDRDLIESVEALLPFDAYPDKQHKILAQDILYRMLEKSTEEAEREFSRQLNKNNPADLKVYFQTLDNLIEDLAIIDNTNLVFSAKSGQLSFHIGRRYCLNLSNGKFSFIAPENYSVAGAEVSSFNGAGNPAWIKYTSAPVVQQHYDAIKGAVQNELQRNDHLQPKEYDNPIFRRVMFDKSYRANFLTATPEETTLIEKKREANIAHQNYPLNQILFGPPGTGKTYHTINKALEICGVPVEGKTRRELKVEFDERVASGQIVFTTFHQSMSYEDFIEGIKPETLDGKVTYVVKPGIFKEICSAARTPNQVDFTNAYENLKMDLSKNDGQLLELKTHTGRPFSVSLNSNDNLSLHTGPSKEKQGVLTKENIQKQINGEPKFIGWEGYFNGIVNHLKDKYHYKPAESETPKNFVLIIDEINRGNVSQIFGELITLIEEDKRLGQEEALEVTLPYSKVKFGVPANLFIIGTMNTADRSVEALDTALRRRFSFYEMPPRPELIKTEGRLSAESGTLIGIDLTNLLSTINKRIEKLLNKDHLIGHSYFMTVADLESLKAIFQNKINPLLQEYFFGDFGKIGLVLGKEFFEKDGLQNQNPNTLFADFDDYESSDFSNRPVYRLKNVCLLSDDDFITAINTLLRK</sequence>
<organism evidence="2 3">
    <name type="scientific">Nibribacter koreensis</name>
    <dbReference type="NCBI Taxonomy" id="1084519"/>
    <lineage>
        <taxon>Bacteria</taxon>
        <taxon>Pseudomonadati</taxon>
        <taxon>Bacteroidota</taxon>
        <taxon>Cytophagia</taxon>
        <taxon>Cytophagales</taxon>
        <taxon>Hymenobacteraceae</taxon>
        <taxon>Nibribacter</taxon>
    </lineage>
</organism>
<accession>A0ABP8FDH1</accession>
<keyword evidence="3" id="KW-1185">Reference proteome</keyword>
<protein>
    <recommendedName>
        <fullName evidence="1">ATPase dynein-related AAA domain-containing protein</fullName>
    </recommendedName>
</protein>
<dbReference type="Gene3D" id="3.40.50.300">
    <property type="entry name" value="P-loop containing nucleotide triphosphate hydrolases"/>
    <property type="match status" value="1"/>
</dbReference>
<feature type="domain" description="ATPase dynein-related AAA" evidence="1">
    <location>
        <begin position="573"/>
        <end position="664"/>
    </location>
</feature>